<keyword evidence="2" id="KW-1185">Reference proteome</keyword>
<dbReference type="AlphaFoldDB" id="A0A4Y2LK40"/>
<proteinExistence type="predicted"/>
<name>A0A4Y2LK40_ARAVE</name>
<sequence>MESMRLSISDWDIISHSCTREFSNCGIVSRGYKRLATHLPRMSQTCSIGFMSGECASQSIRSIPLSKKKLFTSSTMWPGVIVHENEFIPDFCSVRDQNRSEDLIPISLSRQCSIPDNVQVDAVIDRHTGPDHNSTSAKSDTFVHKLFRALNYFGHTIIPSATFSPDDNRPTFRLNTKVGLIREEHVAPLSSYPSEMLLCHPSASGTVALC</sequence>
<reference evidence="1 2" key="1">
    <citation type="journal article" date="2019" name="Sci. Rep.">
        <title>Orb-weaving spider Araneus ventricosus genome elucidates the spidroin gene catalogue.</title>
        <authorList>
            <person name="Kono N."/>
            <person name="Nakamura H."/>
            <person name="Ohtoshi R."/>
            <person name="Moran D.A.P."/>
            <person name="Shinohara A."/>
            <person name="Yoshida Y."/>
            <person name="Fujiwara M."/>
            <person name="Mori M."/>
            <person name="Tomita M."/>
            <person name="Arakawa K."/>
        </authorList>
    </citation>
    <scope>NUCLEOTIDE SEQUENCE [LARGE SCALE GENOMIC DNA]</scope>
</reference>
<comment type="caution">
    <text evidence="1">The sequence shown here is derived from an EMBL/GenBank/DDBJ whole genome shotgun (WGS) entry which is preliminary data.</text>
</comment>
<accession>A0A4Y2LK40</accession>
<evidence type="ECO:0000313" key="2">
    <source>
        <dbReference type="Proteomes" id="UP000499080"/>
    </source>
</evidence>
<gene>
    <name evidence="1" type="ORF">AVEN_13742_1</name>
</gene>
<organism evidence="1 2">
    <name type="scientific">Araneus ventricosus</name>
    <name type="common">Orbweaver spider</name>
    <name type="synonym">Epeira ventricosa</name>
    <dbReference type="NCBI Taxonomy" id="182803"/>
    <lineage>
        <taxon>Eukaryota</taxon>
        <taxon>Metazoa</taxon>
        <taxon>Ecdysozoa</taxon>
        <taxon>Arthropoda</taxon>
        <taxon>Chelicerata</taxon>
        <taxon>Arachnida</taxon>
        <taxon>Araneae</taxon>
        <taxon>Araneomorphae</taxon>
        <taxon>Entelegynae</taxon>
        <taxon>Araneoidea</taxon>
        <taxon>Araneidae</taxon>
        <taxon>Araneus</taxon>
    </lineage>
</organism>
<dbReference type="Proteomes" id="UP000499080">
    <property type="component" value="Unassembled WGS sequence"/>
</dbReference>
<evidence type="ECO:0000313" key="1">
    <source>
        <dbReference type="EMBL" id="GBN14520.1"/>
    </source>
</evidence>
<dbReference type="EMBL" id="BGPR01005911">
    <property type="protein sequence ID" value="GBN14520.1"/>
    <property type="molecule type" value="Genomic_DNA"/>
</dbReference>
<protein>
    <submittedName>
        <fullName evidence="1">Uncharacterized protein</fullName>
    </submittedName>
</protein>